<sequence length="144" mass="15553">MTNKASARPRSQNASSYLSQQNSATTSGSSPSKIPPDEHKHNDSGADDIRLIRVARNRQTAAREKPSVLSLLATCRAINHEAAGIFYDIHNFSIAADDLGKFHAHYTSGPELLNTLLSSPARLHGFRSLTIRATPEVYGSPGSL</sequence>
<evidence type="ECO:0000313" key="3">
    <source>
        <dbReference type="Proteomes" id="UP001296104"/>
    </source>
</evidence>
<reference evidence="2" key="1">
    <citation type="submission" date="2023-11" db="EMBL/GenBank/DDBJ databases">
        <authorList>
            <person name="Alioto T."/>
            <person name="Alioto T."/>
            <person name="Gomez Garrido J."/>
        </authorList>
    </citation>
    <scope>NUCLEOTIDE SEQUENCE</scope>
</reference>
<keyword evidence="3" id="KW-1185">Reference proteome</keyword>
<comment type="caution">
    <text evidence="2">The sequence shown here is derived from an EMBL/GenBank/DDBJ whole genome shotgun (WGS) entry which is preliminary data.</text>
</comment>
<dbReference type="EMBL" id="CAVMBE010000083">
    <property type="protein sequence ID" value="CAK4033297.1"/>
    <property type="molecule type" value="Genomic_DNA"/>
</dbReference>
<name>A0AAI8Z6E4_9PEZI</name>
<dbReference type="Proteomes" id="UP001296104">
    <property type="component" value="Unassembled WGS sequence"/>
</dbReference>
<dbReference type="AlphaFoldDB" id="A0AAI8Z6E4"/>
<evidence type="ECO:0000313" key="2">
    <source>
        <dbReference type="EMBL" id="CAK4033297.1"/>
    </source>
</evidence>
<gene>
    <name evidence="2" type="ORF">LECACI_7A008455</name>
</gene>
<proteinExistence type="predicted"/>
<organism evidence="2 3">
    <name type="scientific">Lecanosticta acicola</name>
    <dbReference type="NCBI Taxonomy" id="111012"/>
    <lineage>
        <taxon>Eukaryota</taxon>
        <taxon>Fungi</taxon>
        <taxon>Dikarya</taxon>
        <taxon>Ascomycota</taxon>
        <taxon>Pezizomycotina</taxon>
        <taxon>Dothideomycetes</taxon>
        <taxon>Dothideomycetidae</taxon>
        <taxon>Mycosphaerellales</taxon>
        <taxon>Mycosphaerellaceae</taxon>
        <taxon>Lecanosticta</taxon>
    </lineage>
</organism>
<accession>A0AAI8Z6E4</accession>
<feature type="compositionally biased region" description="Polar residues" evidence="1">
    <location>
        <begin position="1"/>
        <end position="32"/>
    </location>
</feature>
<protein>
    <submittedName>
        <fullName evidence="2">Uncharacterized protein</fullName>
    </submittedName>
</protein>
<feature type="region of interest" description="Disordered" evidence="1">
    <location>
        <begin position="1"/>
        <end position="50"/>
    </location>
</feature>
<feature type="compositionally biased region" description="Basic and acidic residues" evidence="1">
    <location>
        <begin position="35"/>
        <end position="50"/>
    </location>
</feature>
<evidence type="ECO:0000256" key="1">
    <source>
        <dbReference type="SAM" id="MobiDB-lite"/>
    </source>
</evidence>